<sequence length="141" mass="16395">MSTLTITELKAKRDALDKRIANHQPLTHSAAVNKVRAFVTQRGMTEEDLFPAPIDPDADPYAFKHEPEPYFEQTPFADFRFHDTFGYTFIADLKEQRDEIDGEIFCTLRAVHREAVERVRAFIREYKLSKEDIYPTPCEAK</sequence>
<evidence type="ECO:0000313" key="1">
    <source>
        <dbReference type="EMBL" id="MYM75454.1"/>
    </source>
</evidence>
<dbReference type="AlphaFoldDB" id="A0A7X4H6F7"/>
<protein>
    <submittedName>
        <fullName evidence="1">Uncharacterized protein</fullName>
    </submittedName>
</protein>
<gene>
    <name evidence="1" type="ORF">GTP56_25115</name>
</gene>
<evidence type="ECO:0000313" key="2">
    <source>
        <dbReference type="Proteomes" id="UP000469734"/>
    </source>
</evidence>
<dbReference type="EMBL" id="WWCR01000039">
    <property type="protein sequence ID" value="MYM75454.1"/>
    <property type="molecule type" value="Genomic_DNA"/>
</dbReference>
<reference evidence="1 2" key="1">
    <citation type="submission" date="2019-12" db="EMBL/GenBank/DDBJ databases">
        <title>Novel species isolated from a subtropical stream in China.</title>
        <authorList>
            <person name="Lu H."/>
        </authorList>
    </citation>
    <scope>NUCLEOTIDE SEQUENCE [LARGE SCALE GENOMIC DNA]</scope>
    <source>
        <strain evidence="1 2">FT134W</strain>
    </source>
</reference>
<dbReference type="Proteomes" id="UP000469734">
    <property type="component" value="Unassembled WGS sequence"/>
</dbReference>
<comment type="caution">
    <text evidence="1">The sequence shown here is derived from an EMBL/GenBank/DDBJ whole genome shotgun (WGS) entry which is preliminary data.</text>
</comment>
<name>A0A7X4H6F7_9BURK</name>
<dbReference type="RefSeq" id="WP_161052139.1">
    <property type="nucleotide sequence ID" value="NZ_WWCR01000039.1"/>
</dbReference>
<organism evidence="1 2">
    <name type="scientific">Duganella margarita</name>
    <dbReference type="NCBI Taxonomy" id="2692170"/>
    <lineage>
        <taxon>Bacteria</taxon>
        <taxon>Pseudomonadati</taxon>
        <taxon>Pseudomonadota</taxon>
        <taxon>Betaproteobacteria</taxon>
        <taxon>Burkholderiales</taxon>
        <taxon>Oxalobacteraceae</taxon>
        <taxon>Telluria group</taxon>
        <taxon>Duganella</taxon>
    </lineage>
</organism>
<accession>A0A7X4H6F7</accession>
<proteinExistence type="predicted"/>